<accession>A0A8S5TRD4</accession>
<dbReference type="EMBL" id="BK015908">
    <property type="protein sequence ID" value="DAF84757.1"/>
    <property type="molecule type" value="Genomic_DNA"/>
</dbReference>
<sequence>MLYNGVKNDTIKEQIMRKGNKSNKNDQNCLESLRKQILEMIDQLTPADCAEIFSKLKERSVL</sequence>
<organism evidence="1">
    <name type="scientific">Siphoviridae sp. ctss15</name>
    <dbReference type="NCBI Taxonomy" id="2825699"/>
    <lineage>
        <taxon>Viruses</taxon>
        <taxon>Duplodnaviria</taxon>
        <taxon>Heunggongvirae</taxon>
        <taxon>Uroviricota</taxon>
        <taxon>Caudoviricetes</taxon>
    </lineage>
</organism>
<proteinExistence type="predicted"/>
<name>A0A8S5TRD4_9CAUD</name>
<protein>
    <submittedName>
        <fullName evidence="1">Uncharacterized protein</fullName>
    </submittedName>
</protein>
<evidence type="ECO:0000313" key="1">
    <source>
        <dbReference type="EMBL" id="DAF84757.1"/>
    </source>
</evidence>
<reference evidence="1" key="1">
    <citation type="journal article" date="2021" name="Proc. Natl. Acad. Sci. U.S.A.">
        <title>A Catalog of Tens of Thousands of Viruses from Human Metagenomes Reveals Hidden Associations with Chronic Diseases.</title>
        <authorList>
            <person name="Tisza M.J."/>
            <person name="Buck C.B."/>
        </authorList>
    </citation>
    <scope>NUCLEOTIDE SEQUENCE</scope>
    <source>
        <strain evidence="1">Ctss15</strain>
    </source>
</reference>